<name>A0ABN3GAX3_9ACTN</name>
<feature type="compositionally biased region" description="Pro residues" evidence="1">
    <location>
        <begin position="147"/>
        <end position="163"/>
    </location>
</feature>
<protein>
    <recommendedName>
        <fullName evidence="6">LPXTG cell wall anchor domain-containing protein</fullName>
    </recommendedName>
</protein>
<keyword evidence="5" id="KW-1185">Reference proteome</keyword>
<reference evidence="4 5" key="1">
    <citation type="journal article" date="2019" name="Int. J. Syst. Evol. Microbiol.">
        <title>The Global Catalogue of Microorganisms (GCM) 10K type strain sequencing project: providing services to taxonomists for standard genome sequencing and annotation.</title>
        <authorList>
            <consortium name="The Broad Institute Genomics Platform"/>
            <consortium name="The Broad Institute Genome Sequencing Center for Infectious Disease"/>
            <person name="Wu L."/>
            <person name="Ma J."/>
        </authorList>
    </citation>
    <scope>NUCLEOTIDE SEQUENCE [LARGE SCALE GENOMIC DNA]</scope>
    <source>
        <strain evidence="4 5">JCM 3272</strain>
    </source>
</reference>
<evidence type="ECO:0000256" key="1">
    <source>
        <dbReference type="SAM" id="MobiDB-lite"/>
    </source>
</evidence>
<sequence length="221" mass="23260">MKNTLLRRVAVGTFATVAAVGLSTLFADAASAHSANPAGVADCRNGKYVITWTVENDYGTKVTLSNIHIIPDGGKHDDIVLGGKGSRDNEPSKQTFTTEYTTDKATDLQLSVDGLWQDGPHKTWPEDGKPHTFVSSKVHLDGKCKPETPPPTTPPPTTPPATTPPATRTPTPEASSPTPGLPVTGSDTTWPTVGTGAALVAAGAVLVVTLRRRRRVTFTAE</sequence>
<evidence type="ECO:0000313" key="5">
    <source>
        <dbReference type="Proteomes" id="UP001501444"/>
    </source>
</evidence>
<keyword evidence="2" id="KW-0472">Membrane</keyword>
<dbReference type="NCBIfam" id="TIGR01167">
    <property type="entry name" value="LPXTG_anchor"/>
    <property type="match status" value="1"/>
</dbReference>
<keyword evidence="2" id="KW-0812">Transmembrane</keyword>
<evidence type="ECO:0000256" key="2">
    <source>
        <dbReference type="SAM" id="Phobius"/>
    </source>
</evidence>
<feature type="compositionally biased region" description="Low complexity" evidence="1">
    <location>
        <begin position="164"/>
        <end position="178"/>
    </location>
</feature>
<evidence type="ECO:0000256" key="3">
    <source>
        <dbReference type="SAM" id="SignalP"/>
    </source>
</evidence>
<comment type="caution">
    <text evidence="4">The sequence shown here is derived from an EMBL/GenBank/DDBJ whole genome shotgun (WGS) entry which is preliminary data.</text>
</comment>
<keyword evidence="3" id="KW-0732">Signal</keyword>
<dbReference type="RefSeq" id="WP_344613528.1">
    <property type="nucleotide sequence ID" value="NZ_BAAARV010000025.1"/>
</dbReference>
<dbReference type="Proteomes" id="UP001501444">
    <property type="component" value="Unassembled WGS sequence"/>
</dbReference>
<evidence type="ECO:0008006" key="6">
    <source>
        <dbReference type="Google" id="ProtNLM"/>
    </source>
</evidence>
<proteinExistence type="predicted"/>
<keyword evidence="2" id="KW-1133">Transmembrane helix</keyword>
<feature type="transmembrane region" description="Helical" evidence="2">
    <location>
        <begin position="190"/>
        <end position="210"/>
    </location>
</feature>
<feature type="region of interest" description="Disordered" evidence="1">
    <location>
        <begin position="140"/>
        <end position="189"/>
    </location>
</feature>
<feature type="chain" id="PRO_5047205189" description="LPXTG cell wall anchor domain-containing protein" evidence="3">
    <location>
        <begin position="30"/>
        <end position="221"/>
    </location>
</feature>
<dbReference type="EMBL" id="BAAARV010000025">
    <property type="protein sequence ID" value="GAA2347755.1"/>
    <property type="molecule type" value="Genomic_DNA"/>
</dbReference>
<evidence type="ECO:0000313" key="4">
    <source>
        <dbReference type="EMBL" id="GAA2347755.1"/>
    </source>
</evidence>
<accession>A0ABN3GAX3</accession>
<organism evidence="4 5">
    <name type="scientific">Dactylosporangium salmoneum</name>
    <dbReference type="NCBI Taxonomy" id="53361"/>
    <lineage>
        <taxon>Bacteria</taxon>
        <taxon>Bacillati</taxon>
        <taxon>Actinomycetota</taxon>
        <taxon>Actinomycetes</taxon>
        <taxon>Micromonosporales</taxon>
        <taxon>Micromonosporaceae</taxon>
        <taxon>Dactylosporangium</taxon>
    </lineage>
</organism>
<feature type="signal peptide" evidence="3">
    <location>
        <begin position="1"/>
        <end position="29"/>
    </location>
</feature>
<gene>
    <name evidence="4" type="ORF">GCM10010170_035810</name>
</gene>